<proteinExistence type="inferred from homology"/>
<feature type="compositionally biased region" description="Polar residues" evidence="4">
    <location>
        <begin position="90"/>
        <end position="100"/>
    </location>
</feature>
<dbReference type="Pfam" id="PF01165">
    <property type="entry name" value="Ribosomal_S21"/>
    <property type="match status" value="1"/>
</dbReference>
<sequence length="227" mass="26242">MEIRRATQALVRSQFLLSSTSLSATCPRTTTSFTSRALPSYICHSCRNFSLRPRLQRDDYDPNGPLKGIQPISISAERERGSSLDDFDKQSTWPKTGQQYPDTYKPVLKSKYSGLDDLLFPDSDQSTQMETLPRERVLTELPIHLNARTGRTLEVDPGKPNDLGIKMGQLNSLVARNHIKHDFNKQKFHERGGLKRKKLKSQRWRLRFKNEFRKTVLRVQALRKKGW</sequence>
<dbReference type="GO" id="GO:0005763">
    <property type="term" value="C:mitochondrial small ribosomal subunit"/>
    <property type="evidence" value="ECO:0007669"/>
    <property type="project" value="TreeGrafter"/>
</dbReference>
<evidence type="ECO:0000256" key="4">
    <source>
        <dbReference type="SAM" id="MobiDB-lite"/>
    </source>
</evidence>
<accession>A0A517L1U7</accession>
<organism evidence="5 6">
    <name type="scientific">Venturia effusa</name>
    <dbReference type="NCBI Taxonomy" id="50376"/>
    <lineage>
        <taxon>Eukaryota</taxon>
        <taxon>Fungi</taxon>
        <taxon>Dikarya</taxon>
        <taxon>Ascomycota</taxon>
        <taxon>Pezizomycotina</taxon>
        <taxon>Dothideomycetes</taxon>
        <taxon>Pleosporomycetidae</taxon>
        <taxon>Venturiales</taxon>
        <taxon>Venturiaceae</taxon>
        <taxon>Venturia</taxon>
    </lineage>
</organism>
<dbReference type="InterPro" id="IPR001911">
    <property type="entry name" value="Ribosomal_bS21"/>
</dbReference>
<dbReference type="PANTHER" id="PTHR41237:SF1">
    <property type="entry name" value="SMALL RIBOSOMAL SUBUNIT PROTEIN BS21M"/>
    <property type="match status" value="1"/>
</dbReference>
<protein>
    <submittedName>
        <fullName evidence="5">Uncharacterized protein</fullName>
    </submittedName>
</protein>
<dbReference type="AlphaFoldDB" id="A0A517L1U7"/>
<evidence type="ECO:0000256" key="1">
    <source>
        <dbReference type="ARBA" id="ARBA00006640"/>
    </source>
</evidence>
<keyword evidence="2" id="KW-0689">Ribosomal protein</keyword>
<dbReference type="STRING" id="50376.A0A517L1U7"/>
<feature type="compositionally biased region" description="Basic and acidic residues" evidence="4">
    <location>
        <begin position="76"/>
        <end position="89"/>
    </location>
</feature>
<feature type="region of interest" description="Disordered" evidence="4">
    <location>
        <begin position="54"/>
        <end position="100"/>
    </location>
</feature>
<dbReference type="GO" id="GO:0070124">
    <property type="term" value="P:mitochondrial translational initiation"/>
    <property type="evidence" value="ECO:0007669"/>
    <property type="project" value="TreeGrafter"/>
</dbReference>
<evidence type="ECO:0000256" key="2">
    <source>
        <dbReference type="ARBA" id="ARBA00022980"/>
    </source>
</evidence>
<keyword evidence="6" id="KW-1185">Reference proteome</keyword>
<keyword evidence="3" id="KW-0687">Ribonucleoprotein</keyword>
<comment type="similarity">
    <text evidence="1">Belongs to the bacterial ribosomal protein bS21 family.</text>
</comment>
<dbReference type="Proteomes" id="UP000316270">
    <property type="component" value="Chromosome 3"/>
</dbReference>
<dbReference type="InterPro" id="IPR052837">
    <property type="entry name" value="Mitoribosomal_bS21"/>
</dbReference>
<dbReference type="GO" id="GO:0003735">
    <property type="term" value="F:structural constituent of ribosome"/>
    <property type="evidence" value="ECO:0007669"/>
    <property type="project" value="InterPro"/>
</dbReference>
<dbReference type="EMBL" id="CP042187">
    <property type="protein sequence ID" value="QDS69611.1"/>
    <property type="molecule type" value="Genomic_DNA"/>
</dbReference>
<evidence type="ECO:0000313" key="6">
    <source>
        <dbReference type="Proteomes" id="UP000316270"/>
    </source>
</evidence>
<evidence type="ECO:0000256" key="3">
    <source>
        <dbReference type="ARBA" id="ARBA00023274"/>
    </source>
</evidence>
<gene>
    <name evidence="5" type="ORF">FKW77_008770</name>
</gene>
<dbReference type="PANTHER" id="PTHR41237">
    <property type="entry name" value="37S RIBOSOMAL PROTEIN MRP21, MITOCHONDRIAL"/>
    <property type="match status" value="1"/>
</dbReference>
<evidence type="ECO:0000313" key="5">
    <source>
        <dbReference type="EMBL" id="QDS69611.1"/>
    </source>
</evidence>
<reference evidence="5 6" key="1">
    <citation type="submission" date="2019-07" db="EMBL/GenBank/DDBJ databases">
        <title>Finished genome of Venturia effusa.</title>
        <authorList>
            <person name="Young C.A."/>
            <person name="Cox M.P."/>
            <person name="Ganley A.R.D."/>
            <person name="David W.J."/>
        </authorList>
    </citation>
    <scope>NUCLEOTIDE SEQUENCE [LARGE SCALE GENOMIC DNA]</scope>
    <source>
        <strain evidence="6">albino</strain>
    </source>
</reference>
<dbReference type="OrthoDB" id="2501249at2759"/>
<name>A0A517L1U7_9PEZI</name>